<feature type="chain" id="PRO_5045884844" evidence="1">
    <location>
        <begin position="32"/>
        <end position="476"/>
    </location>
</feature>
<comment type="caution">
    <text evidence="4">The sequence shown here is derived from an EMBL/GenBank/DDBJ whole genome shotgun (WGS) entry which is preliminary data.</text>
</comment>
<keyword evidence="5" id="KW-1185">Reference proteome</keyword>
<dbReference type="InterPro" id="IPR027372">
    <property type="entry name" value="Phytase-like_dom"/>
</dbReference>
<dbReference type="PANTHER" id="PTHR37957">
    <property type="entry name" value="BLR7070 PROTEIN"/>
    <property type="match status" value="1"/>
</dbReference>
<evidence type="ECO:0000259" key="3">
    <source>
        <dbReference type="Pfam" id="PF13449"/>
    </source>
</evidence>
<name>A0ABU9CLZ0_9BURK</name>
<feature type="signal peptide" evidence="1">
    <location>
        <begin position="1"/>
        <end position="31"/>
    </location>
</feature>
<evidence type="ECO:0000313" key="4">
    <source>
        <dbReference type="EMBL" id="MEK8051607.1"/>
    </source>
</evidence>
<evidence type="ECO:0000313" key="5">
    <source>
        <dbReference type="Proteomes" id="UP001365405"/>
    </source>
</evidence>
<dbReference type="PANTHER" id="PTHR37957:SF1">
    <property type="entry name" value="PHYTASE-LIKE DOMAIN-CONTAINING PROTEIN"/>
    <property type="match status" value="1"/>
</dbReference>
<accession>A0ABU9CLZ0</accession>
<feature type="domain" description="Ice-binding protein C-terminal" evidence="2">
    <location>
        <begin position="450"/>
        <end position="475"/>
    </location>
</feature>
<protein>
    <submittedName>
        <fullName evidence="4">Esterase-like activity of phytase family protein</fullName>
    </submittedName>
</protein>
<dbReference type="Proteomes" id="UP001365405">
    <property type="component" value="Unassembled WGS sequence"/>
</dbReference>
<dbReference type="Pfam" id="PF07589">
    <property type="entry name" value="PEP-CTERM"/>
    <property type="match status" value="1"/>
</dbReference>
<keyword evidence="1" id="KW-0732">Signal</keyword>
<gene>
    <name evidence="4" type="ORF">AACH10_15260</name>
</gene>
<dbReference type="Pfam" id="PF13449">
    <property type="entry name" value="Phytase-like"/>
    <property type="match status" value="1"/>
</dbReference>
<dbReference type="RefSeq" id="WP_341411310.1">
    <property type="nucleotide sequence ID" value="NZ_JBBUTH010000008.1"/>
</dbReference>
<proteinExistence type="predicted"/>
<reference evidence="4 5" key="1">
    <citation type="submission" date="2024-04" db="EMBL/GenBank/DDBJ databases">
        <title>Novel species of the genus Ideonella isolated from streams.</title>
        <authorList>
            <person name="Lu H."/>
        </authorList>
    </citation>
    <scope>NUCLEOTIDE SEQUENCE [LARGE SCALE GENOMIC DNA]</scope>
    <source>
        <strain evidence="4 5">DXS22W</strain>
    </source>
</reference>
<evidence type="ECO:0000256" key="1">
    <source>
        <dbReference type="SAM" id="SignalP"/>
    </source>
</evidence>
<dbReference type="EMBL" id="JBBUTH010000008">
    <property type="protein sequence ID" value="MEK8051607.1"/>
    <property type="molecule type" value="Genomic_DNA"/>
</dbReference>
<feature type="domain" description="Phytase-like" evidence="3">
    <location>
        <begin position="73"/>
        <end position="422"/>
    </location>
</feature>
<organism evidence="4 5">
    <name type="scientific">Pseudaquabacterium inlustre</name>
    <dbReference type="NCBI Taxonomy" id="2984192"/>
    <lineage>
        <taxon>Bacteria</taxon>
        <taxon>Pseudomonadati</taxon>
        <taxon>Pseudomonadota</taxon>
        <taxon>Betaproteobacteria</taxon>
        <taxon>Burkholderiales</taxon>
        <taxon>Sphaerotilaceae</taxon>
        <taxon>Pseudaquabacterium</taxon>
    </lineage>
</organism>
<dbReference type="NCBIfam" id="TIGR02595">
    <property type="entry name" value="PEP_CTERM"/>
    <property type="match status" value="1"/>
</dbReference>
<evidence type="ECO:0000259" key="2">
    <source>
        <dbReference type="Pfam" id="PF07589"/>
    </source>
</evidence>
<sequence length="476" mass="49497">MSHHRRARPAVVAACLLSLATLAALPVTAQAAGTLQGWAVMPAATFAPGPTSGQFAFTNSASPANNPPYLNAQPVQGFSAVLAGPTAGSYYVMPDNGFGSKASSADTLLRVYAVAPDFRTASGGSGTVAAASHSSGAALGSFSAASHITLADPDRKLGFAIQADYLNYYNNAANPLVDPAIKAGRLLTGADFDIESVRKDKHGNLWFGEEFGPFLVKTDATGKVLRQEIPLPNFKPAGSTATGGFVMSPSNPFLGSGTANLRNSNGFEGMAINPAGDKLFTLLEGTVTGDDGTNKALRIDEFSIDAEAYTGQQWLYKLDAAGTNIGDMTAVNDHQFLVIERNGTTATSATGTPFKKIFLIDIAEVDAAGFAKKTEVVDLMNVADPHDLNGDGSTAFTFPYVTIEDVLILDSQTLLVINDNNFPGGGGRALTSDHTEFLKIGLSTPLNVSAVPEPGSYALMAGGLALLGAVARRRRG</sequence>
<dbReference type="InterPro" id="IPR013424">
    <property type="entry name" value="Ice-binding_C"/>
</dbReference>